<comment type="caution">
    <text evidence="1">The sequence shown here is derived from an EMBL/GenBank/DDBJ whole genome shotgun (WGS) entry which is preliminary data.</text>
</comment>
<reference evidence="2" key="1">
    <citation type="journal article" date="2019" name="Int. J. Syst. Evol. Microbiol.">
        <title>The Global Catalogue of Microorganisms (GCM) 10K type strain sequencing project: providing services to taxonomists for standard genome sequencing and annotation.</title>
        <authorList>
            <consortium name="The Broad Institute Genomics Platform"/>
            <consortium name="The Broad Institute Genome Sequencing Center for Infectious Disease"/>
            <person name="Wu L."/>
            <person name="Ma J."/>
        </authorList>
    </citation>
    <scope>NUCLEOTIDE SEQUENCE [LARGE SCALE GENOMIC DNA]</scope>
    <source>
        <strain evidence="2">CCUG 58760</strain>
    </source>
</reference>
<dbReference type="SUPFAM" id="SSF48452">
    <property type="entry name" value="TPR-like"/>
    <property type="match status" value="2"/>
</dbReference>
<gene>
    <name evidence="1" type="ORF">ACFPMG_08855</name>
</gene>
<keyword evidence="2" id="KW-1185">Reference proteome</keyword>
<sequence length="668" mass="70769">MVQPRSVVRDDVDATPKGVALRHALADIADALRRAEEGIGSILAVTAAAEDAGRLIGALVHSPVTTGFSVLRWPQSLLPPLGEPDDLEAVALSLLPLADGPEIEARRDIARAAERGGGELAGEAVRGLLGLPSLQSLWLGLDGAQRAEFQVEGLAAAILDLCYERPVLIVVENVQWARGLTVPLLNALSNTVEDARLCLLAIGSPASCARPGGWMPPGTARLMALPEANGGPAGGAGMDVDDPARHAVLLDALRRDRRPQRIEWMAHHAPLAGEWALACACARHAGQRAEADCRPADAARHYMDALAALDRLPETRRNAQRRIDLWTALARTRPHSDGSAIKAAERAHALAEGLGDGMRSALALSILATLRWVGGDLSEARRTGLRALRIWRHIQSPRQQVQTLINLGRGLTEAGRFRHANTVLRAAADLAADLAADPAHQGEARRLHGPTALASVCIAAHRARCRAELGEPEEALRLARAALAQAEHSGHAASRALACLHLGWAALTGERYAMAVEPLKQAVAITETIRLHACQPLVLGALGYALVRTGALNDGASLLLGSREHARMLGIRRHEPQILIWIAEAALLSGQPEDTVRNARDAAEKAASAGQAGDEAWARLALAQGLYAQGDFAAARQSADVAARIAAQRSMAPLLTQCAELRKTAKPG</sequence>
<evidence type="ECO:0000313" key="1">
    <source>
        <dbReference type="EMBL" id="MFC5355119.1"/>
    </source>
</evidence>
<proteinExistence type="predicted"/>
<dbReference type="PANTHER" id="PTHR47691:SF3">
    <property type="entry name" value="HTH-TYPE TRANSCRIPTIONAL REGULATOR RV0890C-RELATED"/>
    <property type="match status" value="1"/>
</dbReference>
<accession>A0ABW0G3N0</accession>
<dbReference type="Gene3D" id="1.25.40.10">
    <property type="entry name" value="Tetratricopeptide repeat domain"/>
    <property type="match status" value="2"/>
</dbReference>
<evidence type="ECO:0008006" key="3">
    <source>
        <dbReference type="Google" id="ProtNLM"/>
    </source>
</evidence>
<dbReference type="RefSeq" id="WP_376994798.1">
    <property type="nucleotide sequence ID" value="NZ_JBHSLC010000010.1"/>
</dbReference>
<dbReference type="Proteomes" id="UP001596166">
    <property type="component" value="Unassembled WGS sequence"/>
</dbReference>
<name>A0ABW0G3N0_9PROT</name>
<dbReference type="InterPro" id="IPR011990">
    <property type="entry name" value="TPR-like_helical_dom_sf"/>
</dbReference>
<dbReference type="PANTHER" id="PTHR47691">
    <property type="entry name" value="REGULATOR-RELATED"/>
    <property type="match status" value="1"/>
</dbReference>
<organism evidence="1 2">
    <name type="scientific">Azospirillum himalayense</name>
    <dbReference type="NCBI Taxonomy" id="654847"/>
    <lineage>
        <taxon>Bacteria</taxon>
        <taxon>Pseudomonadati</taxon>
        <taxon>Pseudomonadota</taxon>
        <taxon>Alphaproteobacteria</taxon>
        <taxon>Rhodospirillales</taxon>
        <taxon>Azospirillaceae</taxon>
        <taxon>Azospirillum</taxon>
    </lineage>
</organism>
<protein>
    <recommendedName>
        <fullName evidence="3">Tetratricopeptide repeat protein</fullName>
    </recommendedName>
</protein>
<dbReference type="EMBL" id="JBHSLC010000010">
    <property type="protein sequence ID" value="MFC5355119.1"/>
    <property type="molecule type" value="Genomic_DNA"/>
</dbReference>
<evidence type="ECO:0000313" key="2">
    <source>
        <dbReference type="Proteomes" id="UP001596166"/>
    </source>
</evidence>